<reference evidence="2 3" key="1">
    <citation type="submission" date="2016-10" db="EMBL/GenBank/DDBJ databases">
        <authorList>
            <person name="Varghese N."/>
            <person name="Submissions S."/>
        </authorList>
    </citation>
    <scope>NUCLEOTIDE SEQUENCE [LARGE SCALE GENOMIC DNA]</scope>
    <source>
        <strain evidence="2 3">DSM 17997</strain>
    </source>
</reference>
<keyword evidence="2" id="KW-0645">Protease</keyword>
<gene>
    <name evidence="2" type="ORF">SAMN05444412_11527</name>
</gene>
<comment type="caution">
    <text evidence="2">The sequence shown here is derived from an EMBL/GenBank/DDBJ whole genome shotgun (WGS) entry which is preliminary data.</text>
</comment>
<dbReference type="GO" id="GO:0008233">
    <property type="term" value="F:peptidase activity"/>
    <property type="evidence" value="ECO:0007669"/>
    <property type="project" value="UniProtKB-KW"/>
</dbReference>
<feature type="domain" description="Adaptor protein ClpS core" evidence="1">
    <location>
        <begin position="28"/>
        <end position="89"/>
    </location>
</feature>
<dbReference type="EMBL" id="FNQC01000015">
    <property type="protein sequence ID" value="SDZ44847.1"/>
    <property type="molecule type" value="Genomic_DNA"/>
</dbReference>
<dbReference type="SUPFAM" id="SSF54736">
    <property type="entry name" value="ClpS-like"/>
    <property type="match status" value="1"/>
</dbReference>
<dbReference type="RefSeq" id="WP_019599394.1">
    <property type="nucleotide sequence ID" value="NZ_FNQC01000015.1"/>
</dbReference>
<keyword evidence="3" id="KW-1185">Reference proteome</keyword>
<evidence type="ECO:0000313" key="2">
    <source>
        <dbReference type="EMBL" id="SDZ44847.1"/>
    </source>
</evidence>
<dbReference type="Gene3D" id="3.30.1390.10">
    <property type="match status" value="1"/>
</dbReference>
<dbReference type="InterPro" id="IPR014719">
    <property type="entry name" value="Ribosomal_bL12_C/ClpS-like"/>
</dbReference>
<dbReference type="Pfam" id="PF02617">
    <property type="entry name" value="ClpS"/>
    <property type="match status" value="1"/>
</dbReference>
<dbReference type="Proteomes" id="UP000199663">
    <property type="component" value="Unassembled WGS sequence"/>
</dbReference>
<name>A0A1H3T4I7_9BACT</name>
<organism evidence="2 3">
    <name type="scientific">Rhodonellum ikkaensis</name>
    <dbReference type="NCBI Taxonomy" id="336829"/>
    <lineage>
        <taxon>Bacteria</taxon>
        <taxon>Pseudomonadati</taxon>
        <taxon>Bacteroidota</taxon>
        <taxon>Cytophagia</taxon>
        <taxon>Cytophagales</taxon>
        <taxon>Cytophagaceae</taxon>
        <taxon>Rhodonellum</taxon>
    </lineage>
</organism>
<accession>A0A1H3T4I7</accession>
<evidence type="ECO:0000313" key="3">
    <source>
        <dbReference type="Proteomes" id="UP000199663"/>
    </source>
</evidence>
<evidence type="ECO:0000259" key="1">
    <source>
        <dbReference type="Pfam" id="PF02617"/>
    </source>
</evidence>
<sequence>MSYHTQTYPYQKEVEVLLEELIDTEESDLVVFNDDVNTFEHVTKILIKVCKHTSEQAEQCTLVIHYKGKCAVKKGTALELKPMCEAIQDAGIQAAIL</sequence>
<dbReference type="InterPro" id="IPR003769">
    <property type="entry name" value="ClpS_core"/>
</dbReference>
<keyword evidence="2" id="KW-0378">Hydrolase</keyword>
<dbReference type="GO" id="GO:0006508">
    <property type="term" value="P:proteolysis"/>
    <property type="evidence" value="ECO:0007669"/>
    <property type="project" value="UniProtKB-KW"/>
</dbReference>
<proteinExistence type="predicted"/>
<protein>
    <submittedName>
        <fullName evidence="2">ATP-dependent Clp protease adaptor protein ClpS</fullName>
    </submittedName>
</protein>